<evidence type="ECO:0000256" key="4">
    <source>
        <dbReference type="ARBA" id="ARBA00051827"/>
    </source>
</evidence>
<dbReference type="PANTHER" id="PTHR11926">
    <property type="entry name" value="GLUCOSYL/GLUCURONOSYL TRANSFERASES"/>
    <property type="match status" value="1"/>
</dbReference>
<keyword evidence="3 5" id="KW-0808">Transferase</keyword>
<evidence type="ECO:0000256" key="1">
    <source>
        <dbReference type="ARBA" id="ARBA00009995"/>
    </source>
</evidence>
<dbReference type="InterPro" id="IPR035595">
    <property type="entry name" value="UDP_glycos_trans_CS"/>
</dbReference>
<sequence>MEQPNPSIFPHAVILPMPAQGHMKPMLRLAELLCLAGLHVTFVNSDYIQARLLKSMDVAAFCSRLPGFRFESLSDGLPPEHPRAGRLANDLFFSTRSVTKPLFRELLISLGKESGSPPTCVIADGLMSFAVDAAEEVGIPIITFRTYNASCTWVYFHISKLIEEGEIPFQGDKDMDRQITCIPGLESLLRRRDLPGICRLEEIENPVMQYYLSETSAMTRASALIINTFEELEAPVISKLGSLFPKVYTIGPLHTFLKSHIKHSSSPSVSSNGSLWQQDRSCLAWLDSQPSKSVVYVSFGSLVSLTRDQMMEFWYGLVHSGKKFLWVIRPNSIEGEEGVGQTPVEELLEGTKERGFMVGWAPQEEVLGHPSIGGFITHSGWNSTLESLSAGVPVICWPQFSDQLVNSRCVSELWRIGLDMKDTCDRLTIEKMVRDLLEDKREEIIRSANEIARMARESVKEGGSSYCNLEKLINDIRLMCLTN</sequence>
<organism evidence="7 8">
    <name type="scientific">Liquidambar formosana</name>
    <name type="common">Formosan gum</name>
    <dbReference type="NCBI Taxonomy" id="63359"/>
    <lineage>
        <taxon>Eukaryota</taxon>
        <taxon>Viridiplantae</taxon>
        <taxon>Streptophyta</taxon>
        <taxon>Embryophyta</taxon>
        <taxon>Tracheophyta</taxon>
        <taxon>Spermatophyta</taxon>
        <taxon>Magnoliopsida</taxon>
        <taxon>eudicotyledons</taxon>
        <taxon>Gunneridae</taxon>
        <taxon>Pentapetalae</taxon>
        <taxon>Saxifragales</taxon>
        <taxon>Altingiaceae</taxon>
        <taxon>Liquidambar</taxon>
    </lineage>
</organism>
<evidence type="ECO:0000256" key="3">
    <source>
        <dbReference type="ARBA" id="ARBA00022679"/>
    </source>
</evidence>
<dbReference type="FunFam" id="3.40.50.2000:FF:000040">
    <property type="entry name" value="UDP-glycosyltransferase 76C1"/>
    <property type="match status" value="1"/>
</dbReference>
<accession>A0AAP0X2J5</accession>
<dbReference type="FunFam" id="3.40.50.2000:FF:000065">
    <property type="entry name" value="Glycosyltransferase"/>
    <property type="match status" value="1"/>
</dbReference>
<dbReference type="GO" id="GO:0080043">
    <property type="term" value="F:quercetin 3-O-glucosyltransferase activity"/>
    <property type="evidence" value="ECO:0007669"/>
    <property type="project" value="TreeGrafter"/>
</dbReference>
<dbReference type="Proteomes" id="UP001415857">
    <property type="component" value="Unassembled WGS sequence"/>
</dbReference>
<evidence type="ECO:0000313" key="7">
    <source>
        <dbReference type="EMBL" id="KAK9290634.1"/>
    </source>
</evidence>
<dbReference type="GO" id="GO:0080044">
    <property type="term" value="F:quercetin 7-O-glucosyltransferase activity"/>
    <property type="evidence" value="ECO:0007669"/>
    <property type="project" value="TreeGrafter"/>
</dbReference>
<dbReference type="CDD" id="cd03784">
    <property type="entry name" value="GT1_Gtf-like"/>
    <property type="match status" value="1"/>
</dbReference>
<comment type="catalytic activity">
    <reaction evidence="4">
        <text>7-deoxyloganetate + UDP-alpha-D-glucose = 7-deoxyloganate + UDP + H(+)</text>
        <dbReference type="Rhea" id="RHEA:39895"/>
        <dbReference type="ChEBI" id="CHEBI:15378"/>
        <dbReference type="ChEBI" id="CHEBI:58223"/>
        <dbReference type="ChEBI" id="CHEBI:58885"/>
        <dbReference type="ChEBI" id="CHEBI:76844"/>
        <dbReference type="ChEBI" id="CHEBI:76846"/>
        <dbReference type="EC" id="2.4.1.323"/>
    </reaction>
</comment>
<keyword evidence="8" id="KW-1185">Reference proteome</keyword>
<dbReference type="Gene3D" id="3.40.50.2000">
    <property type="entry name" value="Glycogen Phosphorylase B"/>
    <property type="match status" value="2"/>
</dbReference>
<dbReference type="InterPro" id="IPR002213">
    <property type="entry name" value="UDP_glucos_trans"/>
</dbReference>
<evidence type="ECO:0000256" key="5">
    <source>
        <dbReference type="RuleBase" id="RU003718"/>
    </source>
</evidence>
<dbReference type="PROSITE" id="PS00375">
    <property type="entry name" value="UDPGT"/>
    <property type="match status" value="1"/>
</dbReference>
<gene>
    <name evidence="7" type="ORF">L1049_008807</name>
</gene>
<dbReference type="Pfam" id="PF00201">
    <property type="entry name" value="UDPGT"/>
    <property type="match status" value="1"/>
</dbReference>
<keyword evidence="2 5" id="KW-0328">Glycosyltransferase</keyword>
<proteinExistence type="inferred from homology"/>
<comment type="similarity">
    <text evidence="1 5">Belongs to the UDP-glycosyltransferase family.</text>
</comment>
<comment type="caution">
    <text evidence="7">The sequence shown here is derived from an EMBL/GenBank/DDBJ whole genome shotgun (WGS) entry which is preliminary data.</text>
</comment>
<reference evidence="7 8" key="1">
    <citation type="journal article" date="2024" name="Plant J.">
        <title>Genome sequences and population genomics reveal climatic adaptation and genomic divergence between two closely related sweetgum species.</title>
        <authorList>
            <person name="Xu W.Q."/>
            <person name="Ren C.Q."/>
            <person name="Zhang X.Y."/>
            <person name="Comes H.P."/>
            <person name="Liu X.H."/>
            <person name="Li Y.G."/>
            <person name="Kettle C.J."/>
            <person name="Jalonen R."/>
            <person name="Gaisberger H."/>
            <person name="Ma Y.Z."/>
            <person name="Qiu Y.X."/>
        </authorList>
    </citation>
    <scope>NUCLEOTIDE SEQUENCE [LARGE SCALE GENOMIC DNA]</scope>
    <source>
        <strain evidence="7">Hangzhou</strain>
    </source>
</reference>
<name>A0AAP0X2J5_LIQFO</name>
<evidence type="ECO:0000313" key="8">
    <source>
        <dbReference type="Proteomes" id="UP001415857"/>
    </source>
</evidence>
<dbReference type="EC" id="2.4.1.-" evidence="6"/>
<dbReference type="SUPFAM" id="SSF53756">
    <property type="entry name" value="UDP-Glycosyltransferase/glycogen phosphorylase"/>
    <property type="match status" value="1"/>
</dbReference>
<evidence type="ECO:0000256" key="6">
    <source>
        <dbReference type="RuleBase" id="RU362057"/>
    </source>
</evidence>
<protein>
    <recommendedName>
        <fullName evidence="6">Glycosyltransferase</fullName>
        <ecNumber evidence="6">2.4.1.-</ecNumber>
    </recommendedName>
</protein>
<dbReference type="EMBL" id="JBBPBK010000002">
    <property type="protein sequence ID" value="KAK9290634.1"/>
    <property type="molecule type" value="Genomic_DNA"/>
</dbReference>
<dbReference type="PANTHER" id="PTHR11926:SF1392">
    <property type="entry name" value="GLYCOSYLTRANSFERASE"/>
    <property type="match status" value="1"/>
</dbReference>
<dbReference type="GO" id="GO:0102970">
    <property type="term" value="F:7-deoxyloganetic acid glucosyltransferase activity"/>
    <property type="evidence" value="ECO:0007669"/>
    <property type="project" value="UniProtKB-EC"/>
</dbReference>
<evidence type="ECO:0000256" key="2">
    <source>
        <dbReference type="ARBA" id="ARBA00022676"/>
    </source>
</evidence>
<dbReference type="AlphaFoldDB" id="A0AAP0X2J5"/>